<dbReference type="Proteomes" id="UP000095283">
    <property type="component" value="Unplaced"/>
</dbReference>
<dbReference type="WBParaSite" id="Hba_14621">
    <property type="protein sequence ID" value="Hba_14621"/>
    <property type="gene ID" value="Hba_14621"/>
</dbReference>
<dbReference type="AlphaFoldDB" id="A0A1I7XB03"/>
<sequence>MHSTFVDLGRPLPNFVCYYFFSRNEMISSPVTSTIVWISKDMKSSGVGIAYLALGLQAGYVEVHALEPPRLRTQNSLLSLLKNMENRVS</sequence>
<name>A0A1I7XB03_HETBA</name>
<reference evidence="2" key="1">
    <citation type="submission" date="2016-11" db="UniProtKB">
        <authorList>
            <consortium name="WormBaseParasite"/>
        </authorList>
    </citation>
    <scope>IDENTIFICATION</scope>
</reference>
<organism evidence="1 2">
    <name type="scientific">Heterorhabditis bacteriophora</name>
    <name type="common">Entomopathogenic nematode worm</name>
    <dbReference type="NCBI Taxonomy" id="37862"/>
    <lineage>
        <taxon>Eukaryota</taxon>
        <taxon>Metazoa</taxon>
        <taxon>Ecdysozoa</taxon>
        <taxon>Nematoda</taxon>
        <taxon>Chromadorea</taxon>
        <taxon>Rhabditida</taxon>
        <taxon>Rhabditina</taxon>
        <taxon>Rhabditomorpha</taxon>
        <taxon>Strongyloidea</taxon>
        <taxon>Heterorhabditidae</taxon>
        <taxon>Heterorhabditis</taxon>
    </lineage>
</organism>
<keyword evidence="1" id="KW-1185">Reference proteome</keyword>
<proteinExistence type="predicted"/>
<evidence type="ECO:0000313" key="2">
    <source>
        <dbReference type="WBParaSite" id="Hba_14621"/>
    </source>
</evidence>
<protein>
    <submittedName>
        <fullName evidence="2">Transposase</fullName>
    </submittedName>
</protein>
<accession>A0A1I7XB03</accession>
<evidence type="ECO:0000313" key="1">
    <source>
        <dbReference type="Proteomes" id="UP000095283"/>
    </source>
</evidence>